<feature type="region of interest" description="Disordered" evidence="1">
    <location>
        <begin position="88"/>
        <end position="110"/>
    </location>
</feature>
<evidence type="ECO:0000313" key="2">
    <source>
        <dbReference type="EMBL" id="SFO58513.1"/>
    </source>
</evidence>
<dbReference type="EMBL" id="FOWE01000013">
    <property type="protein sequence ID" value="SFO58513.1"/>
    <property type="molecule type" value="Genomic_DNA"/>
</dbReference>
<gene>
    <name evidence="2" type="ORF">SAMN05660359_04524</name>
</gene>
<dbReference type="InterPro" id="IPR006311">
    <property type="entry name" value="TAT_signal"/>
</dbReference>
<protein>
    <submittedName>
        <fullName evidence="2">Uncharacterized protein</fullName>
    </submittedName>
</protein>
<proteinExistence type="predicted"/>
<name>A0A1I5IDC4_9ACTN</name>
<reference evidence="3" key="1">
    <citation type="submission" date="2016-10" db="EMBL/GenBank/DDBJ databases">
        <authorList>
            <person name="Varghese N."/>
            <person name="Submissions S."/>
        </authorList>
    </citation>
    <scope>NUCLEOTIDE SEQUENCE [LARGE SCALE GENOMIC DNA]</scope>
    <source>
        <strain evidence="3">DSM 43161</strain>
    </source>
</reference>
<sequence>MSTSSPAGFSRRRLLAGATGLALLAAGCTSGGQDDAAAETAAQDDRVAGQVPVQESVVAAYDAAAVADPALGGRVAPLAEQARSQLERLREAVPDATSSASSPAAAPPPGADVLGWLRGQVAAAATSHATACVDAAGARAALLGSVAAGLRGHEAALA</sequence>
<keyword evidence="3" id="KW-1185">Reference proteome</keyword>
<organism evidence="2 3">
    <name type="scientific">Geodermatophilus obscurus</name>
    <dbReference type="NCBI Taxonomy" id="1861"/>
    <lineage>
        <taxon>Bacteria</taxon>
        <taxon>Bacillati</taxon>
        <taxon>Actinomycetota</taxon>
        <taxon>Actinomycetes</taxon>
        <taxon>Geodermatophilales</taxon>
        <taxon>Geodermatophilaceae</taxon>
        <taxon>Geodermatophilus</taxon>
    </lineage>
</organism>
<dbReference type="AlphaFoldDB" id="A0A1I5IDC4"/>
<accession>A0A1I5IDC4</accession>
<dbReference type="RefSeq" id="WP_244274408.1">
    <property type="nucleotide sequence ID" value="NZ_FOWE01000013.1"/>
</dbReference>
<dbReference type="PROSITE" id="PS51318">
    <property type="entry name" value="TAT"/>
    <property type="match status" value="1"/>
</dbReference>
<evidence type="ECO:0000313" key="3">
    <source>
        <dbReference type="Proteomes" id="UP000183642"/>
    </source>
</evidence>
<dbReference type="Proteomes" id="UP000183642">
    <property type="component" value="Unassembled WGS sequence"/>
</dbReference>
<evidence type="ECO:0000256" key="1">
    <source>
        <dbReference type="SAM" id="MobiDB-lite"/>
    </source>
</evidence>